<evidence type="ECO:0000256" key="2">
    <source>
        <dbReference type="ARBA" id="ARBA00022525"/>
    </source>
</evidence>
<accession>A0A3N0UWH9</accession>
<proteinExistence type="predicted"/>
<evidence type="ECO:0000313" key="6">
    <source>
        <dbReference type="Proteomes" id="UP000274511"/>
    </source>
</evidence>
<dbReference type="GO" id="GO:0052040">
    <property type="term" value="P:symbiont-mediated perturbation of host programmed cell death"/>
    <property type="evidence" value="ECO:0007669"/>
    <property type="project" value="UniProtKB-KW"/>
</dbReference>
<reference evidence="5 6" key="1">
    <citation type="submission" date="2018-10" db="EMBL/GenBank/DDBJ databases">
        <title>New species genome.</title>
        <authorList>
            <person name="Li Y."/>
        </authorList>
    </citation>
    <scope>NUCLEOTIDE SEQUENCE [LARGE SCALE GENOMIC DNA]</scope>
    <source>
        <strain evidence="5 6">L6_4B</strain>
    </source>
</reference>
<feature type="region of interest" description="Disordered" evidence="4">
    <location>
        <begin position="151"/>
        <end position="171"/>
    </location>
</feature>
<evidence type="ECO:0000256" key="4">
    <source>
        <dbReference type="SAM" id="MobiDB-lite"/>
    </source>
</evidence>
<evidence type="ECO:0000256" key="1">
    <source>
        <dbReference type="ARBA" id="ARBA00004613"/>
    </source>
</evidence>
<dbReference type="EMBL" id="RJUJ01000001">
    <property type="protein sequence ID" value="ROH84909.1"/>
    <property type="molecule type" value="Genomic_DNA"/>
</dbReference>
<sequence>MQISIKTTPGADLGSQASGVEGYRSLSGGTGTQGSSGASADQLSSIIDKLTDLLTALMFANNGQSGTTQSDSQYSGAGTKGVQSPVNTQDSDAIDKLFSQALENLLGSDTVNALSQSGSNGGSLLSDSQATQGNQDAYSQGVKDALTLLGNNTSGSMGTPPSLSLGGNGLQGLSSPSDFNQLGSAVGSSVGKSAGLLALNNIDTHRDGVDRNFVNKEDRGTAKVIGQLMDQYPEIFGKPEYQKDNASSPVQDDKSWAQALSKPDDDGMTRESMDKFKQAVGMVKSALGGDSGNSNLNLRGAGGSLLGIDAAVAGEKIANLSLSKLAA</sequence>
<keyword evidence="2" id="KW-0964">Secreted</keyword>
<comment type="subcellular location">
    <subcellularLocation>
        <location evidence="1">Secreted</location>
    </subcellularLocation>
</comment>
<gene>
    <name evidence="5" type="ORF">EC392_00945</name>
</gene>
<dbReference type="GO" id="GO:0005576">
    <property type="term" value="C:extracellular region"/>
    <property type="evidence" value="ECO:0007669"/>
    <property type="project" value="UniProtKB-SubCell"/>
</dbReference>
<dbReference type="OrthoDB" id="6517080at2"/>
<dbReference type="Proteomes" id="UP000274511">
    <property type="component" value="Unassembled WGS sequence"/>
</dbReference>
<keyword evidence="3" id="KW-0928">Hypersensitive response elicitation</keyword>
<protein>
    <submittedName>
        <fullName evidence="5">Type III secretion protein HrpN</fullName>
    </submittedName>
</protein>
<evidence type="ECO:0000256" key="3">
    <source>
        <dbReference type="ARBA" id="ARBA00022978"/>
    </source>
</evidence>
<feature type="compositionally biased region" description="Low complexity" evidence="4">
    <location>
        <begin position="158"/>
        <end position="171"/>
    </location>
</feature>
<feature type="region of interest" description="Disordered" evidence="4">
    <location>
        <begin position="64"/>
        <end position="88"/>
    </location>
</feature>
<name>A0A3N0UWH9_9GAMM</name>
<feature type="compositionally biased region" description="Low complexity" evidence="4">
    <location>
        <begin position="116"/>
        <end position="128"/>
    </location>
</feature>
<feature type="region of interest" description="Disordered" evidence="4">
    <location>
        <begin position="242"/>
        <end position="270"/>
    </location>
</feature>
<organism evidence="5 6">
    <name type="scientific">Lonsdalea populi</name>
    <dbReference type="NCBI Taxonomy" id="1172565"/>
    <lineage>
        <taxon>Bacteria</taxon>
        <taxon>Pseudomonadati</taxon>
        <taxon>Pseudomonadota</taxon>
        <taxon>Gammaproteobacteria</taxon>
        <taxon>Enterobacterales</taxon>
        <taxon>Pectobacteriaceae</taxon>
        <taxon>Lonsdalea</taxon>
    </lineage>
</organism>
<dbReference type="InterPro" id="IPR006961">
    <property type="entry name" value="HrpN/Z"/>
</dbReference>
<feature type="region of interest" description="Disordered" evidence="4">
    <location>
        <begin position="116"/>
        <end position="137"/>
    </location>
</feature>
<feature type="region of interest" description="Disordered" evidence="4">
    <location>
        <begin position="1"/>
        <end position="39"/>
    </location>
</feature>
<dbReference type="AlphaFoldDB" id="A0A3N0UWH9"/>
<dbReference type="Pfam" id="PF04877">
    <property type="entry name" value="Harpin"/>
    <property type="match status" value="1"/>
</dbReference>
<comment type="caution">
    <text evidence="5">The sequence shown here is derived from an EMBL/GenBank/DDBJ whole genome shotgun (WGS) entry which is preliminary data.</text>
</comment>
<evidence type="ECO:0000313" key="5">
    <source>
        <dbReference type="EMBL" id="ROH84909.1"/>
    </source>
</evidence>